<keyword evidence="13" id="KW-0131">Cell cycle</keyword>
<evidence type="ECO:0000256" key="16">
    <source>
        <dbReference type="ARBA" id="ARBA00080154"/>
    </source>
</evidence>
<evidence type="ECO:0000256" key="3">
    <source>
        <dbReference type="ARBA" id="ARBA00004371"/>
    </source>
</evidence>
<dbReference type="FunFam" id="3.10.20.90:FF:000049">
    <property type="entry name" value="RB1-inducible coiled-coil protein 1 isoform X1"/>
    <property type="match status" value="1"/>
</dbReference>
<evidence type="ECO:0000256" key="18">
    <source>
        <dbReference type="SAM" id="MobiDB-lite"/>
    </source>
</evidence>
<accession>A0A182XDD8</accession>
<dbReference type="GO" id="GO:0061723">
    <property type="term" value="P:glycophagy"/>
    <property type="evidence" value="ECO:0007669"/>
    <property type="project" value="TreeGrafter"/>
</dbReference>
<feature type="region of interest" description="Disordered" evidence="18">
    <location>
        <begin position="600"/>
        <end position="677"/>
    </location>
</feature>
<dbReference type="GO" id="GO:0034727">
    <property type="term" value="P:piecemeal microautophagy of the nucleus"/>
    <property type="evidence" value="ECO:0007669"/>
    <property type="project" value="TreeGrafter"/>
</dbReference>
<evidence type="ECO:0000256" key="6">
    <source>
        <dbReference type="ARBA" id="ARBA00022553"/>
    </source>
</evidence>
<evidence type="ECO:0000256" key="11">
    <source>
        <dbReference type="ARBA" id="ARBA00023228"/>
    </source>
</evidence>
<dbReference type="CDD" id="cd17060">
    <property type="entry name" value="Ubl_RB1CC1"/>
    <property type="match status" value="1"/>
</dbReference>
<feature type="region of interest" description="Disordered" evidence="18">
    <location>
        <begin position="701"/>
        <end position="723"/>
    </location>
</feature>
<name>A0A182XDD8_ANOQN</name>
<evidence type="ECO:0000313" key="21">
    <source>
        <dbReference type="Proteomes" id="UP000076407"/>
    </source>
</evidence>
<sequence>MMFVFHVDQGRMLTFKMECMFEDIRRLKELIERNHAIPARSIVLLVSGGELLEDESRACHYATGTDTNPIYMFCKTVGESPLLSPGPIKETEVDLDGLVRKSLELPVTFAGMAARAQLAQRIYEMGREELRRCESLIHEQHLQQQGWAAVVANMEDTIKEFQERCEYFNRYYEEQLRMYEEQMDILHSFDKSLQQLADIPILSSLMENAESRPYGVFDEVFNPSRAGSNTDQQSSSAAGASAGGGGSGGVIVSTSAGGPPPAIEGNPDGDTVTEEGQKVEATGSGTELATVEDGGGEVALTEGERAKGISLLDWISAMEGQLTLKRMAEECRINIEKFNRNLLVNLNDRIEKAVKASQNVDIKVVKGLEERLRGLDELLAKAKKQLSDQNGLAEGIAKNQQSASKINDASVLPQLCVSHQNTLQLMKKNHADLLEYKRRCTVAKEELGLNLTKRIKYIMNVETRVHELDSTLQLYHTSLQRLQKHLSIIEQIHMVPCIYVSAWASDLACRLMAIHNEEVARRQDFTSIFEGHFLSSLFPGMTDMPPSYAIQAPSVFDSSLPALDKQDLEELSRYLPELTEKIPLPNIASVIDFFQTRSVEQQQLQQQDDGSGTGKDDASVRSKDGATSSSDNAAEQQSGGKESDKVGAESETDTEDYEKVQNQSPVGGRSTQEEAPAATVVETCSVATCTEPVETVCAETLTEHGGGGGEDVSGSGGGGKLAEQQPAALLPGYHHPATILEENAASPAAGIVGSSLDGRCPLYVPASTLDGGRRLRRGILTRTSSSERSSSSQELLLLALMEPSPGSTALLRSPGDEGEFINSEFYIDESLPSSAASVERRQQLEHTSHQPYQQQHQQQQQLYHQQQEFRASFADCLLARGRSSYDEGTVILLLQDNLGTTRLEVERLKGLLSSVYQLSQDSIMMLRDQLARVRAEADSNRTQFQSELGAMNRAWNDIQQLARNRERETIQQLTVDHELEMNDLRKSIHHKDDEIQSLRSDNSTMKASHIETVSSYEQEKRELSDQIAQMREVIRRLEEQLASAEVDRRKAIQEAIEQLEHKHRTEMESLRCRFKLMATSMDRSPSDTSLEKIEKPDMIDIGTHEQLLAQVRLDLQREKEQAIKAAVEEERQRWEANAIGGGGSSIVGSAGSAGNHRLHRSYGAAGSPGTGSQDVYKRILDEKDRQLEELREKEAQLMREVMRMRETIQSLTDPELSPLNDHSCREQMEALETDRQQLADRLDKLHDNLRTLEEEKNALACEVRKHRMDTAQLLTCSDGDTVTYVWNPKNSQYNIVQSGEFTYYLHESSYQALGLQPTVRGEQPDTLFGFGTVIHKEFCHARRDDNRYGVPQGACFYRVKLKPVNVSKKKKGRPSSSRGSGLSAEMAPAPQQPPTAVVTIEMQSSSSSRSGGGGTLPITTSATAGQLIDSFAQTDHPTPSSTTTSSTTGGMADGSKSPTAASRDMIDSGVVEQQRSSYRERNISITDEEDGVVGSFGIGSTGSIDRIRYQSVCEEDDPADGDDDDDGDLADSAGGGGSSATVNFYL</sequence>
<feature type="compositionally biased region" description="Basic and acidic residues" evidence="18">
    <location>
        <begin position="614"/>
        <end position="624"/>
    </location>
</feature>
<feature type="domain" description="Autophagy-related protein 11 C-terminal" evidence="19">
    <location>
        <begin position="1237"/>
        <end position="1362"/>
    </location>
</feature>
<comment type="function">
    <text evidence="14">Involved in autophagy. Regulates early events but also late events of autophagosome formation through direct interaction with Atg16L1. Required for the formation of the autophagosome-like double-membrane structure that surrounds the Salmonella-containing vacuole (SCV) during S.typhimurium infection and subsequent xenophagy. Involved in repair of DNA damage caused by ionizing radiation, which subsequently improves cell survival by decreasing apoptosis. Inhibits PTK2/FAK1 and PTK2B/PYK2 kinase activity, affecting their downstream signaling pathways. Plays a role as a modulator of TGF-beta-signaling by restricting substrate specificity of RNF111. Functions as a DNA-binding transcription factor. Is a potent regulator of the RB1 pathway through induction of RB1 expression. Plays a crucial role in muscular differentiation. Plays an indispensable role in fetal hematopoiesis and in the regulation of neuronal homeostasis.</text>
</comment>
<dbReference type="GO" id="GO:0000045">
    <property type="term" value="P:autophagosome assembly"/>
    <property type="evidence" value="ECO:0007669"/>
    <property type="project" value="InterPro"/>
</dbReference>
<evidence type="ECO:0000256" key="5">
    <source>
        <dbReference type="ARBA" id="ARBA00022490"/>
    </source>
</evidence>
<dbReference type="STRING" id="34691.A0A182XDD8"/>
<dbReference type="EnsemblMetazoa" id="AQUA007839-RA">
    <property type="protein sequence ID" value="AQUA007839-PA"/>
    <property type="gene ID" value="AQUA007839"/>
</dbReference>
<feature type="compositionally biased region" description="Low complexity" evidence="18">
    <location>
        <begin position="1374"/>
        <end position="1409"/>
    </location>
</feature>
<feature type="region of interest" description="Disordered" evidence="18">
    <location>
        <begin position="1366"/>
        <end position="1479"/>
    </location>
</feature>
<feature type="compositionally biased region" description="Low complexity" evidence="18">
    <location>
        <begin position="1437"/>
        <end position="1448"/>
    </location>
</feature>
<dbReference type="GO" id="GO:0008285">
    <property type="term" value="P:negative regulation of cell population proliferation"/>
    <property type="evidence" value="ECO:0007669"/>
    <property type="project" value="UniProtKB-ARBA"/>
</dbReference>
<feature type="region of interest" description="Disordered" evidence="18">
    <location>
        <begin position="836"/>
        <end position="864"/>
    </location>
</feature>
<evidence type="ECO:0000256" key="12">
    <source>
        <dbReference type="ARBA" id="ARBA00023242"/>
    </source>
</evidence>
<dbReference type="VEuPathDB" id="VectorBase:AQUA007839"/>
<dbReference type="GO" id="GO:0034517">
    <property type="term" value="P:ribophagy"/>
    <property type="evidence" value="ECO:0007669"/>
    <property type="project" value="TreeGrafter"/>
</dbReference>
<keyword evidence="9 17" id="KW-0175">Coiled coil</keyword>
<dbReference type="GO" id="GO:0061709">
    <property type="term" value="P:reticulophagy"/>
    <property type="evidence" value="ECO:0007669"/>
    <property type="project" value="TreeGrafter"/>
</dbReference>
<evidence type="ECO:0000256" key="17">
    <source>
        <dbReference type="SAM" id="Coils"/>
    </source>
</evidence>
<feature type="coiled-coil region" evidence="17">
    <location>
        <begin position="1006"/>
        <end position="1062"/>
    </location>
</feature>
<dbReference type="InterPro" id="IPR019460">
    <property type="entry name" value="Atg11_C"/>
</dbReference>
<keyword evidence="11" id="KW-0458">Lysosome</keyword>
<dbReference type="GO" id="GO:0005764">
    <property type="term" value="C:lysosome"/>
    <property type="evidence" value="ECO:0007669"/>
    <property type="project" value="UniProtKB-SubCell"/>
</dbReference>
<dbReference type="GO" id="GO:0000422">
    <property type="term" value="P:autophagy of mitochondrion"/>
    <property type="evidence" value="ECO:0007669"/>
    <property type="project" value="TreeGrafter"/>
</dbReference>
<dbReference type="PANTHER" id="PTHR13222:SF1">
    <property type="entry name" value="RB1-INDUCIBLE COILED-COIL PROTEIN 1"/>
    <property type="match status" value="1"/>
</dbReference>
<dbReference type="GO" id="GO:0060090">
    <property type="term" value="F:molecular adaptor activity"/>
    <property type="evidence" value="ECO:0007669"/>
    <property type="project" value="TreeGrafter"/>
</dbReference>
<organism evidence="20 21">
    <name type="scientific">Anopheles quadriannulatus</name>
    <name type="common">Mosquito</name>
    <dbReference type="NCBI Taxonomy" id="34691"/>
    <lineage>
        <taxon>Eukaryota</taxon>
        <taxon>Metazoa</taxon>
        <taxon>Ecdysozoa</taxon>
        <taxon>Arthropoda</taxon>
        <taxon>Hexapoda</taxon>
        <taxon>Insecta</taxon>
        <taxon>Pterygota</taxon>
        <taxon>Neoptera</taxon>
        <taxon>Endopterygota</taxon>
        <taxon>Diptera</taxon>
        <taxon>Nematocera</taxon>
        <taxon>Culicoidea</taxon>
        <taxon>Culicidae</taxon>
        <taxon>Anophelinae</taxon>
        <taxon>Anopheles</taxon>
    </lineage>
</organism>
<dbReference type="Pfam" id="PF10377">
    <property type="entry name" value="ATG11"/>
    <property type="match status" value="1"/>
</dbReference>
<feature type="region of interest" description="Disordered" evidence="18">
    <location>
        <begin position="220"/>
        <end position="284"/>
    </location>
</feature>
<dbReference type="GO" id="GO:0019901">
    <property type="term" value="F:protein kinase binding"/>
    <property type="evidence" value="ECO:0007669"/>
    <property type="project" value="UniProtKB-ARBA"/>
</dbReference>
<keyword evidence="10" id="KW-0804">Transcription</keyword>
<feature type="compositionally biased region" description="Basic and acidic residues" evidence="18">
    <location>
        <begin position="838"/>
        <end position="848"/>
    </location>
</feature>
<evidence type="ECO:0000256" key="14">
    <source>
        <dbReference type="ARBA" id="ARBA00053494"/>
    </source>
</evidence>
<keyword evidence="21" id="KW-1185">Reference proteome</keyword>
<evidence type="ECO:0000256" key="8">
    <source>
        <dbReference type="ARBA" id="ARBA00023015"/>
    </source>
</evidence>
<feature type="compositionally biased region" description="Gly residues" evidence="18">
    <location>
        <begin position="704"/>
        <end position="720"/>
    </location>
</feature>
<keyword evidence="12" id="KW-0539">Nucleus</keyword>
<feature type="coiled-coil region" evidence="17">
    <location>
        <begin position="1173"/>
        <end position="1269"/>
    </location>
</feature>
<dbReference type="GO" id="GO:1990316">
    <property type="term" value="C:Atg1/ULK1 kinase complex"/>
    <property type="evidence" value="ECO:0007669"/>
    <property type="project" value="TreeGrafter"/>
</dbReference>
<dbReference type="PANTHER" id="PTHR13222">
    <property type="entry name" value="RB1-INDUCIBLE COILED-COIL"/>
    <property type="match status" value="1"/>
</dbReference>
<comment type="subcellular location">
    <subcellularLocation>
        <location evidence="4">Cytoplasm</location>
        <location evidence="4">Cytosol</location>
    </subcellularLocation>
    <subcellularLocation>
        <location evidence="3">Lysosome</location>
    </subcellularLocation>
    <subcellularLocation>
        <location evidence="1">Nucleus</location>
    </subcellularLocation>
    <subcellularLocation>
        <location evidence="2">Preautophagosomal structure</location>
    </subcellularLocation>
</comment>
<feature type="compositionally biased region" description="Low complexity" evidence="18">
    <location>
        <begin position="849"/>
        <end position="864"/>
    </location>
</feature>
<evidence type="ECO:0000256" key="10">
    <source>
        <dbReference type="ARBA" id="ARBA00023163"/>
    </source>
</evidence>
<dbReference type="GO" id="GO:0005829">
    <property type="term" value="C:cytosol"/>
    <property type="evidence" value="ECO:0007669"/>
    <property type="project" value="UniProtKB-SubCell"/>
</dbReference>
<evidence type="ECO:0000256" key="7">
    <source>
        <dbReference type="ARBA" id="ARBA00023006"/>
    </source>
</evidence>
<feature type="compositionally biased region" description="Polar residues" evidence="18">
    <location>
        <begin position="625"/>
        <end position="640"/>
    </location>
</feature>
<keyword evidence="6" id="KW-0597">Phosphoprotein</keyword>
<reference evidence="20" key="1">
    <citation type="submission" date="2020-05" db="UniProtKB">
        <authorList>
            <consortium name="EnsemblMetazoa"/>
        </authorList>
    </citation>
    <scope>IDENTIFICATION</scope>
    <source>
        <strain evidence="20">SANGQUA</strain>
    </source>
</reference>
<evidence type="ECO:0000256" key="13">
    <source>
        <dbReference type="ARBA" id="ARBA00023306"/>
    </source>
</evidence>
<dbReference type="Proteomes" id="UP000076407">
    <property type="component" value="Unassembled WGS sequence"/>
</dbReference>
<evidence type="ECO:0000256" key="2">
    <source>
        <dbReference type="ARBA" id="ARBA00004329"/>
    </source>
</evidence>
<evidence type="ECO:0000313" key="20">
    <source>
        <dbReference type="EnsemblMetazoa" id="AQUA007839-PA"/>
    </source>
</evidence>
<proteinExistence type="predicted"/>
<dbReference type="InterPro" id="IPR040040">
    <property type="entry name" value="ATG11"/>
</dbReference>
<evidence type="ECO:0000256" key="9">
    <source>
        <dbReference type="ARBA" id="ARBA00023054"/>
    </source>
</evidence>
<feature type="compositionally biased region" description="Acidic residues" evidence="18">
    <location>
        <begin position="1514"/>
        <end position="1529"/>
    </location>
</feature>
<dbReference type="GO" id="GO:0034045">
    <property type="term" value="C:phagophore assembly site membrane"/>
    <property type="evidence" value="ECO:0007669"/>
    <property type="project" value="TreeGrafter"/>
</dbReference>
<keyword evidence="5" id="KW-0963">Cytoplasm</keyword>
<dbReference type="GO" id="GO:0005634">
    <property type="term" value="C:nucleus"/>
    <property type="evidence" value="ECO:0007669"/>
    <property type="project" value="UniProtKB-SubCell"/>
</dbReference>
<evidence type="ECO:0000259" key="19">
    <source>
        <dbReference type="Pfam" id="PF10377"/>
    </source>
</evidence>
<keyword evidence="7" id="KW-0072">Autophagy</keyword>
<evidence type="ECO:0000256" key="15">
    <source>
        <dbReference type="ARBA" id="ARBA00069790"/>
    </source>
</evidence>
<protein>
    <recommendedName>
        <fullName evidence="15">RB1-inducible coiled-coil protein 1</fullName>
    </recommendedName>
    <alternativeName>
        <fullName evidence="16">FAK family kinase-interacting protein of 200 kDa</fullName>
    </alternativeName>
</protein>
<dbReference type="Gene3D" id="3.10.20.90">
    <property type="entry name" value="Phosphatidylinositol 3-kinase Catalytic Subunit, Chain A, domain 1"/>
    <property type="match status" value="1"/>
</dbReference>
<dbReference type="GO" id="GO:0031090">
    <property type="term" value="C:organelle membrane"/>
    <property type="evidence" value="ECO:0007669"/>
    <property type="project" value="UniProtKB-ARBA"/>
</dbReference>
<evidence type="ECO:0000256" key="4">
    <source>
        <dbReference type="ARBA" id="ARBA00004514"/>
    </source>
</evidence>
<evidence type="ECO:0000256" key="1">
    <source>
        <dbReference type="ARBA" id="ARBA00004123"/>
    </source>
</evidence>
<keyword evidence="8" id="KW-0805">Transcription regulation</keyword>
<feature type="region of interest" description="Disordered" evidence="18">
    <location>
        <begin position="1514"/>
        <end position="1546"/>
    </location>
</feature>